<evidence type="ECO:0000256" key="2">
    <source>
        <dbReference type="SAM" id="MobiDB-lite"/>
    </source>
</evidence>
<protein>
    <submittedName>
        <fullName evidence="4">Response regulator receiver domain-containing protein</fullName>
    </submittedName>
</protein>
<feature type="modified residue" description="4-aspartylphosphate" evidence="1">
    <location>
        <position position="70"/>
    </location>
</feature>
<dbReference type="Proteomes" id="UP000198417">
    <property type="component" value="Unassembled WGS sequence"/>
</dbReference>
<dbReference type="EMBL" id="FZNN01000009">
    <property type="protein sequence ID" value="SNR54714.1"/>
    <property type="molecule type" value="Genomic_DNA"/>
</dbReference>
<dbReference type="Pfam" id="PF00072">
    <property type="entry name" value="Response_reg"/>
    <property type="match status" value="1"/>
</dbReference>
<dbReference type="InterPro" id="IPR001789">
    <property type="entry name" value="Sig_transdc_resp-reg_receiver"/>
</dbReference>
<dbReference type="CDD" id="cd00156">
    <property type="entry name" value="REC"/>
    <property type="match status" value="1"/>
</dbReference>
<dbReference type="GO" id="GO:0000160">
    <property type="term" value="P:phosphorelay signal transduction system"/>
    <property type="evidence" value="ECO:0007669"/>
    <property type="project" value="InterPro"/>
</dbReference>
<keyword evidence="1" id="KW-0597">Phosphoprotein</keyword>
<evidence type="ECO:0000256" key="1">
    <source>
        <dbReference type="PROSITE-ProRule" id="PRU00169"/>
    </source>
</evidence>
<gene>
    <name evidence="4" type="ORF">SAMN06265370_109137</name>
</gene>
<dbReference type="Gene3D" id="3.40.50.2300">
    <property type="match status" value="1"/>
</dbReference>
<evidence type="ECO:0000313" key="4">
    <source>
        <dbReference type="EMBL" id="SNR54714.1"/>
    </source>
</evidence>
<dbReference type="PROSITE" id="PS50110">
    <property type="entry name" value="RESPONSE_REGULATORY"/>
    <property type="match status" value="1"/>
</dbReference>
<organism evidence="4 5">
    <name type="scientific">Puniceibacterium sediminis</name>
    <dbReference type="NCBI Taxonomy" id="1608407"/>
    <lineage>
        <taxon>Bacteria</taxon>
        <taxon>Pseudomonadati</taxon>
        <taxon>Pseudomonadota</taxon>
        <taxon>Alphaproteobacteria</taxon>
        <taxon>Rhodobacterales</taxon>
        <taxon>Paracoccaceae</taxon>
        <taxon>Puniceibacterium</taxon>
    </lineage>
</organism>
<dbReference type="SMART" id="SM00448">
    <property type="entry name" value="REC"/>
    <property type="match status" value="1"/>
</dbReference>
<proteinExistence type="predicted"/>
<evidence type="ECO:0000259" key="3">
    <source>
        <dbReference type="PROSITE" id="PS50110"/>
    </source>
</evidence>
<evidence type="ECO:0000313" key="5">
    <source>
        <dbReference type="Proteomes" id="UP000198417"/>
    </source>
</evidence>
<dbReference type="OrthoDB" id="7857827at2"/>
<feature type="region of interest" description="Disordered" evidence="2">
    <location>
        <begin position="218"/>
        <end position="238"/>
    </location>
</feature>
<feature type="domain" description="Response regulatory" evidence="3">
    <location>
        <begin position="19"/>
        <end position="137"/>
    </location>
</feature>
<reference evidence="4 5" key="1">
    <citation type="submission" date="2017-06" db="EMBL/GenBank/DDBJ databases">
        <authorList>
            <person name="Kim H.J."/>
            <person name="Triplett B.A."/>
        </authorList>
    </citation>
    <scope>NUCLEOTIDE SEQUENCE [LARGE SCALE GENOMIC DNA]</scope>
    <source>
        <strain evidence="4 5">DSM 29052</strain>
    </source>
</reference>
<dbReference type="SUPFAM" id="SSF52172">
    <property type="entry name" value="CheY-like"/>
    <property type="match status" value="1"/>
</dbReference>
<keyword evidence="5" id="KW-1185">Reference proteome</keyword>
<sequence length="238" mass="26850">MNATVMSNQEFIAIPKSCSALALDDDMGDRFRLTKICRKAGMDLNFHEAADLVQLKDRLDEVSFDIIFIDFHLGLSNGHQALEIIKSSERQADAISIMVTSENRPEVIIEATRNGCSDYILKDDLSVDGIQNSVSLAFERQLFAAITNRDVVRSEATQGTMRRLNACLTPEMRRIMSATLQRRKDTDYLGGECKELEFGADLESVYFEMISVFGEGDHDHLGQTDIPMPHDQERRKIL</sequence>
<dbReference type="AlphaFoldDB" id="A0A238X8N6"/>
<name>A0A238X8N6_9RHOB</name>
<accession>A0A238X8N6</accession>
<dbReference type="InterPro" id="IPR011006">
    <property type="entry name" value="CheY-like_superfamily"/>
</dbReference>